<dbReference type="Proteomes" id="UP001597414">
    <property type="component" value="Unassembled WGS sequence"/>
</dbReference>
<feature type="domain" description="DUF4136" evidence="1">
    <location>
        <begin position="20"/>
        <end position="176"/>
    </location>
</feature>
<dbReference type="Pfam" id="PF13590">
    <property type="entry name" value="DUF4136"/>
    <property type="match status" value="1"/>
</dbReference>
<dbReference type="EMBL" id="JBHUIV010000020">
    <property type="protein sequence ID" value="MFD2202957.1"/>
    <property type="molecule type" value="Genomic_DNA"/>
</dbReference>
<accession>A0ABW5B9Z4</accession>
<evidence type="ECO:0000313" key="2">
    <source>
        <dbReference type="EMBL" id="MFD2202957.1"/>
    </source>
</evidence>
<dbReference type="RefSeq" id="WP_380804653.1">
    <property type="nucleotide sequence ID" value="NZ_JBHUIV010000020.1"/>
</dbReference>
<comment type="caution">
    <text evidence="2">The sequence shown here is derived from an EMBL/GenBank/DDBJ whole genome shotgun (WGS) entry which is preliminary data.</text>
</comment>
<dbReference type="InterPro" id="IPR025411">
    <property type="entry name" value="DUF4136"/>
</dbReference>
<organism evidence="2 3">
    <name type="scientific">Shivajiella indica</name>
    <dbReference type="NCBI Taxonomy" id="872115"/>
    <lineage>
        <taxon>Bacteria</taxon>
        <taxon>Pseudomonadati</taxon>
        <taxon>Bacteroidota</taxon>
        <taxon>Cytophagia</taxon>
        <taxon>Cytophagales</taxon>
        <taxon>Cyclobacteriaceae</taxon>
        <taxon>Shivajiella</taxon>
    </lineage>
</organism>
<gene>
    <name evidence="2" type="ORF">ACFSKV_15375</name>
</gene>
<reference evidence="3" key="1">
    <citation type="journal article" date="2019" name="Int. J. Syst. Evol. Microbiol.">
        <title>The Global Catalogue of Microorganisms (GCM) 10K type strain sequencing project: providing services to taxonomists for standard genome sequencing and annotation.</title>
        <authorList>
            <consortium name="The Broad Institute Genomics Platform"/>
            <consortium name="The Broad Institute Genome Sequencing Center for Infectious Disease"/>
            <person name="Wu L."/>
            <person name="Ma J."/>
        </authorList>
    </citation>
    <scope>NUCLEOTIDE SEQUENCE [LARGE SCALE GENOMIC DNA]</scope>
    <source>
        <strain evidence="3">KCTC 19812</strain>
    </source>
</reference>
<proteinExistence type="predicted"/>
<keyword evidence="3" id="KW-1185">Reference proteome</keyword>
<evidence type="ECO:0000313" key="3">
    <source>
        <dbReference type="Proteomes" id="UP001597414"/>
    </source>
</evidence>
<evidence type="ECO:0000259" key="1">
    <source>
        <dbReference type="Pfam" id="PF13590"/>
    </source>
</evidence>
<protein>
    <submittedName>
        <fullName evidence="2">DUF4136 domain-containing protein</fullName>
    </submittedName>
</protein>
<name>A0ABW5B9Z4_9BACT</name>
<sequence>MLVVTSFLLSCSTMMQTYSYKDKSVKLKEYKTYAWANLDYFAEENKKGNKVYARLILDLANEELSKKGFVLDTQNPDAVFMFDTKIEDRVSYSQTPSVSVGIGVGGPGYYVGGSVPVAGGNIVQSNYNEGILFIEMYDTKSQKLIWRGWAEEEVSYTTNFETDITRAVKQIFMRLPVTHKSK</sequence>
<dbReference type="Gene3D" id="3.30.160.670">
    <property type="match status" value="1"/>
</dbReference>